<keyword evidence="7" id="KW-0406">Ion transport</keyword>
<feature type="transmembrane region" description="Helical" evidence="10">
    <location>
        <begin position="81"/>
        <end position="100"/>
    </location>
</feature>
<gene>
    <name evidence="12" type="ORF">JKP88DRAFT_257140</name>
</gene>
<evidence type="ECO:0000256" key="5">
    <source>
        <dbReference type="ARBA" id="ARBA00022989"/>
    </source>
</evidence>
<keyword evidence="13" id="KW-1185">Reference proteome</keyword>
<feature type="domain" description="Cation/H+ exchanger transmembrane" evidence="11">
    <location>
        <begin position="26"/>
        <end position="317"/>
    </location>
</feature>
<feature type="transmembrane region" description="Helical" evidence="10">
    <location>
        <begin position="15"/>
        <end position="33"/>
    </location>
</feature>
<dbReference type="GO" id="GO:0015385">
    <property type="term" value="F:sodium:proton antiporter activity"/>
    <property type="evidence" value="ECO:0007669"/>
    <property type="project" value="InterPro"/>
</dbReference>
<dbReference type="AlphaFoldDB" id="A0A835Z7P1"/>
<dbReference type="GO" id="GO:0051453">
    <property type="term" value="P:regulation of intracellular pH"/>
    <property type="evidence" value="ECO:0007669"/>
    <property type="project" value="TreeGrafter"/>
</dbReference>
<protein>
    <submittedName>
        <fullName evidence="12">Cation/H+ exchanger</fullName>
    </submittedName>
</protein>
<dbReference type="PANTHER" id="PTHR10110:SF86">
    <property type="entry name" value="SODIUM_HYDROGEN EXCHANGER 7"/>
    <property type="match status" value="1"/>
</dbReference>
<evidence type="ECO:0000256" key="10">
    <source>
        <dbReference type="SAM" id="Phobius"/>
    </source>
</evidence>
<dbReference type="EMBL" id="JAFCMP010000068">
    <property type="protein sequence ID" value="KAG5188535.1"/>
    <property type="molecule type" value="Genomic_DNA"/>
</dbReference>
<evidence type="ECO:0000256" key="8">
    <source>
        <dbReference type="ARBA" id="ARBA00023136"/>
    </source>
</evidence>
<evidence type="ECO:0000256" key="1">
    <source>
        <dbReference type="ARBA" id="ARBA00004651"/>
    </source>
</evidence>
<dbReference type="GO" id="GO:0098719">
    <property type="term" value="P:sodium ion import across plasma membrane"/>
    <property type="evidence" value="ECO:0007669"/>
    <property type="project" value="TreeGrafter"/>
</dbReference>
<keyword evidence="5 10" id="KW-1133">Transmembrane helix</keyword>
<feature type="transmembrane region" description="Helical" evidence="10">
    <location>
        <begin position="112"/>
        <end position="134"/>
    </location>
</feature>
<dbReference type="GO" id="GO:0015386">
    <property type="term" value="F:potassium:proton antiporter activity"/>
    <property type="evidence" value="ECO:0007669"/>
    <property type="project" value="TreeGrafter"/>
</dbReference>
<dbReference type="Pfam" id="PF00999">
    <property type="entry name" value="Na_H_Exchanger"/>
    <property type="match status" value="1"/>
</dbReference>
<evidence type="ECO:0000259" key="11">
    <source>
        <dbReference type="Pfam" id="PF00999"/>
    </source>
</evidence>
<keyword evidence="8 10" id="KW-0472">Membrane</keyword>
<name>A0A835Z7P1_9STRA</name>
<evidence type="ECO:0000256" key="2">
    <source>
        <dbReference type="ARBA" id="ARBA00022448"/>
    </source>
</evidence>
<feature type="transmembrane region" description="Helical" evidence="10">
    <location>
        <begin position="40"/>
        <end position="61"/>
    </location>
</feature>
<evidence type="ECO:0000256" key="6">
    <source>
        <dbReference type="ARBA" id="ARBA00023053"/>
    </source>
</evidence>
<keyword evidence="4 10" id="KW-0812">Transmembrane</keyword>
<proteinExistence type="predicted"/>
<keyword evidence="6" id="KW-0915">Sodium</keyword>
<feature type="transmembrane region" description="Helical" evidence="10">
    <location>
        <begin position="256"/>
        <end position="276"/>
    </location>
</feature>
<evidence type="ECO:0000256" key="7">
    <source>
        <dbReference type="ARBA" id="ARBA00023065"/>
    </source>
</evidence>
<reference evidence="12" key="1">
    <citation type="submission" date="2021-02" db="EMBL/GenBank/DDBJ databases">
        <title>First Annotated Genome of the Yellow-green Alga Tribonema minus.</title>
        <authorList>
            <person name="Mahan K.M."/>
        </authorList>
    </citation>
    <scope>NUCLEOTIDE SEQUENCE</scope>
    <source>
        <strain evidence="12">UTEX B ZZ1240</strain>
    </source>
</reference>
<sequence length="318" mass="34620">MDNALRELLTDDKSYYDYSIGPILLALALGLLARSHLVKFLPYTVWLLLGGMAIGVAYTSQPELLNQGLERSVGDWINLDPTALFTVFLPVLIFVSAWSMHIHMLQRQIWQILWLAFPAVVVGTALTATFLKYVLYDWDWLPCLLLGTIVSSTDPVATVALLKEQGVSDKLSTLIEGESLFNDGSALVLFELFLGAIEGHELTPGGVPITFVRSSLGGAALGFVLGYAAAQVLRLIVNDAVAEVTLTLVMCHSTWLLAQGTPIGVSGVMAVVLMGLTLRKQGRPFVSPSVQAFMTDFWILLDFLANTVVFFVAGIILM</sequence>
<dbReference type="InterPro" id="IPR006153">
    <property type="entry name" value="Cation/H_exchanger_TM"/>
</dbReference>
<evidence type="ECO:0000256" key="4">
    <source>
        <dbReference type="ARBA" id="ARBA00022692"/>
    </source>
</evidence>
<organism evidence="12 13">
    <name type="scientific">Tribonema minus</name>
    <dbReference type="NCBI Taxonomy" id="303371"/>
    <lineage>
        <taxon>Eukaryota</taxon>
        <taxon>Sar</taxon>
        <taxon>Stramenopiles</taxon>
        <taxon>Ochrophyta</taxon>
        <taxon>PX clade</taxon>
        <taxon>Xanthophyceae</taxon>
        <taxon>Tribonematales</taxon>
        <taxon>Tribonemataceae</taxon>
        <taxon>Tribonema</taxon>
    </lineage>
</organism>
<dbReference type="GO" id="GO:0005886">
    <property type="term" value="C:plasma membrane"/>
    <property type="evidence" value="ECO:0007669"/>
    <property type="project" value="UniProtKB-SubCell"/>
</dbReference>
<dbReference type="OrthoDB" id="441412at2759"/>
<comment type="caution">
    <text evidence="12">The sequence shown here is derived from an EMBL/GenBank/DDBJ whole genome shotgun (WGS) entry which is preliminary data.</text>
</comment>
<evidence type="ECO:0000313" key="12">
    <source>
        <dbReference type="EMBL" id="KAG5188535.1"/>
    </source>
</evidence>
<evidence type="ECO:0000256" key="3">
    <source>
        <dbReference type="ARBA" id="ARBA00022475"/>
    </source>
</evidence>
<comment type="subcellular location">
    <subcellularLocation>
        <location evidence="1">Cell membrane</location>
        <topology evidence="1">Multi-pass membrane protein</topology>
    </subcellularLocation>
</comment>
<evidence type="ECO:0000313" key="13">
    <source>
        <dbReference type="Proteomes" id="UP000664859"/>
    </source>
</evidence>
<dbReference type="InterPro" id="IPR018422">
    <property type="entry name" value="Cation/H_exchanger_CPA1"/>
</dbReference>
<dbReference type="Gene3D" id="6.10.140.1330">
    <property type="match status" value="1"/>
</dbReference>
<keyword evidence="2" id="KW-0813">Transport</keyword>
<keyword evidence="9" id="KW-0739">Sodium transport</keyword>
<accession>A0A835Z7P1</accession>
<feature type="transmembrane region" description="Helical" evidence="10">
    <location>
        <begin position="216"/>
        <end position="236"/>
    </location>
</feature>
<keyword evidence="3" id="KW-1003">Cell membrane</keyword>
<dbReference type="PANTHER" id="PTHR10110">
    <property type="entry name" value="SODIUM/HYDROGEN EXCHANGER"/>
    <property type="match status" value="1"/>
</dbReference>
<feature type="transmembrane region" description="Helical" evidence="10">
    <location>
        <begin position="297"/>
        <end position="317"/>
    </location>
</feature>
<dbReference type="Proteomes" id="UP000664859">
    <property type="component" value="Unassembled WGS sequence"/>
</dbReference>
<evidence type="ECO:0000256" key="9">
    <source>
        <dbReference type="ARBA" id="ARBA00023201"/>
    </source>
</evidence>